<dbReference type="EnsemblPlants" id="OB12G16420.1">
    <property type="protein sequence ID" value="OB12G16420.1"/>
    <property type="gene ID" value="OB12G16420"/>
</dbReference>
<reference evidence="1" key="2">
    <citation type="submission" date="2013-04" db="UniProtKB">
        <authorList>
            <consortium name="EnsemblPlants"/>
        </authorList>
    </citation>
    <scope>IDENTIFICATION</scope>
</reference>
<dbReference type="AlphaFoldDB" id="J3NCD4"/>
<dbReference type="Gramene" id="OB12G16420.1">
    <property type="protein sequence ID" value="OB12G16420.1"/>
    <property type="gene ID" value="OB12G16420"/>
</dbReference>
<name>J3NCD4_ORYBR</name>
<dbReference type="HOGENOM" id="CLU_1206433_0_0_1"/>
<proteinExistence type="predicted"/>
<evidence type="ECO:0000313" key="2">
    <source>
        <dbReference type="Proteomes" id="UP000006038"/>
    </source>
</evidence>
<organism evidence="1">
    <name type="scientific">Oryza brachyantha</name>
    <name type="common">malo sina</name>
    <dbReference type="NCBI Taxonomy" id="4533"/>
    <lineage>
        <taxon>Eukaryota</taxon>
        <taxon>Viridiplantae</taxon>
        <taxon>Streptophyta</taxon>
        <taxon>Embryophyta</taxon>
        <taxon>Tracheophyta</taxon>
        <taxon>Spermatophyta</taxon>
        <taxon>Magnoliopsida</taxon>
        <taxon>Liliopsida</taxon>
        <taxon>Poales</taxon>
        <taxon>Poaceae</taxon>
        <taxon>BOP clade</taxon>
        <taxon>Oryzoideae</taxon>
        <taxon>Oryzeae</taxon>
        <taxon>Oryzinae</taxon>
        <taxon>Oryza</taxon>
    </lineage>
</organism>
<keyword evidence="2" id="KW-1185">Reference proteome</keyword>
<protein>
    <submittedName>
        <fullName evidence="1">Uncharacterized protein</fullName>
    </submittedName>
</protein>
<dbReference type="Proteomes" id="UP000006038">
    <property type="component" value="Chromosome 12"/>
</dbReference>
<reference evidence="1" key="1">
    <citation type="journal article" date="2013" name="Nat. Commun.">
        <title>Whole-genome sequencing of Oryza brachyantha reveals mechanisms underlying Oryza genome evolution.</title>
        <authorList>
            <person name="Chen J."/>
            <person name="Huang Q."/>
            <person name="Gao D."/>
            <person name="Wang J."/>
            <person name="Lang Y."/>
            <person name="Liu T."/>
            <person name="Li B."/>
            <person name="Bai Z."/>
            <person name="Luis Goicoechea J."/>
            <person name="Liang C."/>
            <person name="Chen C."/>
            <person name="Zhang W."/>
            <person name="Sun S."/>
            <person name="Liao Y."/>
            <person name="Zhang X."/>
            <person name="Yang L."/>
            <person name="Song C."/>
            <person name="Wang M."/>
            <person name="Shi J."/>
            <person name="Liu G."/>
            <person name="Liu J."/>
            <person name="Zhou H."/>
            <person name="Zhou W."/>
            <person name="Yu Q."/>
            <person name="An N."/>
            <person name="Chen Y."/>
            <person name="Cai Q."/>
            <person name="Wang B."/>
            <person name="Liu B."/>
            <person name="Min J."/>
            <person name="Huang Y."/>
            <person name="Wu H."/>
            <person name="Li Z."/>
            <person name="Zhang Y."/>
            <person name="Yin Y."/>
            <person name="Song W."/>
            <person name="Jiang J."/>
            <person name="Jackson S.A."/>
            <person name="Wing R.A."/>
            <person name="Wang J."/>
            <person name="Chen M."/>
        </authorList>
    </citation>
    <scope>NUCLEOTIDE SEQUENCE [LARGE SCALE GENOMIC DNA]</scope>
    <source>
        <strain evidence="1">cv. IRGC 101232</strain>
    </source>
</reference>
<evidence type="ECO:0000313" key="1">
    <source>
        <dbReference type="EnsemblPlants" id="OB12G16420.1"/>
    </source>
</evidence>
<sequence length="227" mass="24195">MWLSSAWWWRRWSADGGCWRGAERNRCPWQSVFLAAGRVLSLFSNFPPFYGRTLLWLWGTFEGGLGLRPVLGDGSGLLALPLFFGRQCEGCFYGGCGDAGESLAVPWAGLTTMTLVGAVSLPRGVVVAFSPMSRNFPGENLVPIFGRAAVAFHVVSLLGASLRGSHSEHRQPLASELLAEGVTTLSNDDMVFAISPQVVEAAICLVGILATMSLAAVKLALLGHLGG</sequence>
<accession>J3NCD4</accession>